<dbReference type="InterPro" id="IPR002347">
    <property type="entry name" value="SDR_fam"/>
</dbReference>
<evidence type="ECO:0000256" key="1">
    <source>
        <dbReference type="ARBA" id="ARBA00006484"/>
    </source>
</evidence>
<dbReference type="RefSeq" id="WP_041047969.1">
    <property type="nucleotide sequence ID" value="NZ_JXAK01000020.1"/>
</dbReference>
<dbReference type="PANTHER" id="PTHR43976:SF16">
    <property type="entry name" value="SHORT-CHAIN DEHYDROGENASE_REDUCTASE FAMILY PROTEIN"/>
    <property type="match status" value="1"/>
</dbReference>
<protein>
    <submittedName>
        <fullName evidence="4">Short-chain dehydrogenase</fullName>
    </submittedName>
</protein>
<sequence>MQQGIASAMATERPVAIVTGASSGFGLGASIALARHGYLVIATMRDTGKKGPLLEQSERLGIAERVVCCELDVTNEARATSLAAQAAEGYGRIDVLLNNAGFAVAGFVEDIGMDAWRRQFETNLFGAVAMTKAVLPAMRARRSGRIINIGSVSGRFGFPAMGPYAASKFALEGFSESLRLELLPFGVYVSLIEPGAYKTNIWNTGSFSMPPDSPYGRQAQAMLREMRRTADTAGDPDEVVQRIVRIATSKKPPKLRYPVGRGVRRNMALKALLPWSWIELAVSKLLK</sequence>
<keyword evidence="2" id="KW-0560">Oxidoreductase</keyword>
<dbReference type="Gene3D" id="3.40.50.720">
    <property type="entry name" value="NAD(P)-binding Rossmann-like Domain"/>
    <property type="match status" value="1"/>
</dbReference>
<dbReference type="PROSITE" id="PS00061">
    <property type="entry name" value="ADH_SHORT"/>
    <property type="match status" value="1"/>
</dbReference>
<accession>A0ABR5AI86</accession>
<dbReference type="Proteomes" id="UP000031967">
    <property type="component" value="Unassembled WGS sequence"/>
</dbReference>
<reference evidence="4 5" key="1">
    <citation type="submission" date="2014-12" db="EMBL/GenBank/DDBJ databases">
        <title>Draft genome sequence of Paenibacillus kamchatkensis strain B-2647.</title>
        <authorList>
            <person name="Karlyshev A.V."/>
            <person name="Kudryashova E.B."/>
        </authorList>
    </citation>
    <scope>NUCLEOTIDE SEQUENCE [LARGE SCALE GENOMIC DNA]</scope>
    <source>
        <strain evidence="4 5">VKM B-2647</strain>
    </source>
</reference>
<keyword evidence="5" id="KW-1185">Reference proteome</keyword>
<dbReference type="CDD" id="cd05374">
    <property type="entry name" value="17beta-HSD-like_SDR_c"/>
    <property type="match status" value="1"/>
</dbReference>
<evidence type="ECO:0000313" key="5">
    <source>
        <dbReference type="Proteomes" id="UP000031967"/>
    </source>
</evidence>
<dbReference type="PANTHER" id="PTHR43976">
    <property type="entry name" value="SHORT CHAIN DEHYDROGENASE"/>
    <property type="match status" value="1"/>
</dbReference>
<dbReference type="PRINTS" id="PR00081">
    <property type="entry name" value="GDHRDH"/>
</dbReference>
<organism evidence="4 5">
    <name type="scientific">Gordoniibacillus kamchatkensis</name>
    <dbReference type="NCBI Taxonomy" id="1590651"/>
    <lineage>
        <taxon>Bacteria</taxon>
        <taxon>Bacillati</taxon>
        <taxon>Bacillota</taxon>
        <taxon>Bacilli</taxon>
        <taxon>Bacillales</taxon>
        <taxon>Paenibacillaceae</taxon>
        <taxon>Gordoniibacillus</taxon>
    </lineage>
</organism>
<comment type="caution">
    <text evidence="4">The sequence shown here is derived from an EMBL/GenBank/DDBJ whole genome shotgun (WGS) entry which is preliminary data.</text>
</comment>
<dbReference type="InterPro" id="IPR020904">
    <property type="entry name" value="Sc_DH/Rdtase_CS"/>
</dbReference>
<dbReference type="PRINTS" id="PR00080">
    <property type="entry name" value="SDRFAMILY"/>
</dbReference>
<dbReference type="Pfam" id="PF00106">
    <property type="entry name" value="adh_short"/>
    <property type="match status" value="1"/>
</dbReference>
<dbReference type="EMBL" id="JXAK01000020">
    <property type="protein sequence ID" value="KIL40473.1"/>
    <property type="molecule type" value="Genomic_DNA"/>
</dbReference>
<dbReference type="NCBIfam" id="NF005372">
    <property type="entry name" value="PRK06914.1"/>
    <property type="match status" value="1"/>
</dbReference>
<evidence type="ECO:0000256" key="3">
    <source>
        <dbReference type="RuleBase" id="RU000363"/>
    </source>
</evidence>
<dbReference type="InterPro" id="IPR051911">
    <property type="entry name" value="SDR_oxidoreductase"/>
</dbReference>
<dbReference type="InterPro" id="IPR036291">
    <property type="entry name" value="NAD(P)-bd_dom_sf"/>
</dbReference>
<dbReference type="SUPFAM" id="SSF51735">
    <property type="entry name" value="NAD(P)-binding Rossmann-fold domains"/>
    <property type="match status" value="1"/>
</dbReference>
<comment type="similarity">
    <text evidence="1 3">Belongs to the short-chain dehydrogenases/reductases (SDR) family.</text>
</comment>
<gene>
    <name evidence="4" type="ORF">SD70_12855</name>
</gene>
<evidence type="ECO:0000313" key="4">
    <source>
        <dbReference type="EMBL" id="KIL40473.1"/>
    </source>
</evidence>
<proteinExistence type="inferred from homology"/>
<name>A0ABR5AI86_9BACL</name>
<evidence type="ECO:0000256" key="2">
    <source>
        <dbReference type="ARBA" id="ARBA00023002"/>
    </source>
</evidence>